<dbReference type="InterPro" id="IPR035386">
    <property type="entry name" value="Arm-DNA-bind_5"/>
</dbReference>
<keyword evidence="9" id="KW-1185">Reference proteome</keyword>
<dbReference type="InterPro" id="IPR010998">
    <property type="entry name" value="Integrase_recombinase_N"/>
</dbReference>
<dbReference type="PANTHER" id="PTHR30349:SF64">
    <property type="entry name" value="PROPHAGE INTEGRASE INTD-RELATED"/>
    <property type="match status" value="1"/>
</dbReference>
<dbReference type="Pfam" id="PF00589">
    <property type="entry name" value="Phage_integrase"/>
    <property type="match status" value="1"/>
</dbReference>
<dbReference type="PANTHER" id="PTHR30349">
    <property type="entry name" value="PHAGE INTEGRASE-RELATED"/>
    <property type="match status" value="1"/>
</dbReference>
<evidence type="ECO:0000313" key="9">
    <source>
        <dbReference type="Proteomes" id="UP000753802"/>
    </source>
</evidence>
<dbReference type="InterPro" id="IPR044068">
    <property type="entry name" value="CB"/>
</dbReference>
<gene>
    <name evidence="8" type="ORF">GWC95_04685</name>
</gene>
<dbReference type="SUPFAM" id="SSF56349">
    <property type="entry name" value="DNA breaking-rejoining enzymes"/>
    <property type="match status" value="1"/>
</dbReference>
<evidence type="ECO:0000313" key="8">
    <source>
        <dbReference type="EMBL" id="NCI49208.1"/>
    </source>
</evidence>
<dbReference type="PROSITE" id="PS51900">
    <property type="entry name" value="CB"/>
    <property type="match status" value="1"/>
</dbReference>
<evidence type="ECO:0000256" key="5">
    <source>
        <dbReference type="PROSITE-ProRule" id="PRU01248"/>
    </source>
</evidence>
<dbReference type="Proteomes" id="UP000753802">
    <property type="component" value="Unassembled WGS sequence"/>
</dbReference>
<evidence type="ECO:0000259" key="6">
    <source>
        <dbReference type="PROSITE" id="PS51898"/>
    </source>
</evidence>
<feature type="domain" description="Core-binding (CB)" evidence="7">
    <location>
        <begin position="137"/>
        <end position="230"/>
    </location>
</feature>
<dbReference type="EMBL" id="JAACJS010000004">
    <property type="protein sequence ID" value="NCI49208.1"/>
    <property type="molecule type" value="Genomic_DNA"/>
</dbReference>
<evidence type="ECO:0000256" key="3">
    <source>
        <dbReference type="ARBA" id="ARBA00023125"/>
    </source>
</evidence>
<dbReference type="InterPro" id="IPR002104">
    <property type="entry name" value="Integrase_catalytic"/>
</dbReference>
<dbReference type="InterPro" id="IPR025269">
    <property type="entry name" value="SAM-like_dom"/>
</dbReference>
<dbReference type="Pfam" id="PF17293">
    <property type="entry name" value="Arm-DNA-bind_5"/>
    <property type="match status" value="1"/>
</dbReference>
<dbReference type="RefSeq" id="WP_161817538.1">
    <property type="nucleotide sequence ID" value="NZ_JAACJS010000004.1"/>
</dbReference>
<dbReference type="Gene3D" id="1.10.443.10">
    <property type="entry name" value="Intergrase catalytic core"/>
    <property type="match status" value="1"/>
</dbReference>
<organism evidence="8 9">
    <name type="scientific">Sediminibacterium roseum</name>
    <dbReference type="NCBI Taxonomy" id="1978412"/>
    <lineage>
        <taxon>Bacteria</taxon>
        <taxon>Pseudomonadati</taxon>
        <taxon>Bacteroidota</taxon>
        <taxon>Chitinophagia</taxon>
        <taxon>Chitinophagales</taxon>
        <taxon>Chitinophagaceae</taxon>
        <taxon>Sediminibacterium</taxon>
    </lineage>
</organism>
<dbReference type="InterPro" id="IPR013762">
    <property type="entry name" value="Integrase-like_cat_sf"/>
</dbReference>
<evidence type="ECO:0000259" key="7">
    <source>
        <dbReference type="PROSITE" id="PS51900"/>
    </source>
</evidence>
<dbReference type="Pfam" id="PF13102">
    <property type="entry name" value="Phage_int_SAM_5"/>
    <property type="match status" value="1"/>
</dbReference>
<reference evidence="8 9" key="1">
    <citation type="submission" date="2020-01" db="EMBL/GenBank/DDBJ databases">
        <title>Genome analysis.</title>
        <authorList>
            <person name="Wu S."/>
            <person name="Wang G."/>
        </authorList>
    </citation>
    <scope>NUCLEOTIDE SEQUENCE [LARGE SCALE GENOMIC DNA]</scope>
    <source>
        <strain evidence="8 9">SYL130</strain>
    </source>
</reference>
<keyword evidence="3 5" id="KW-0238">DNA-binding</keyword>
<keyword evidence="2" id="KW-0229">DNA integration</keyword>
<keyword evidence="4" id="KW-0233">DNA recombination</keyword>
<dbReference type="Gene3D" id="1.10.150.130">
    <property type="match status" value="1"/>
</dbReference>
<accession>A0ABW9ZVG3</accession>
<protein>
    <submittedName>
        <fullName evidence="8">Tyrosine-type recombinase/integrase</fullName>
    </submittedName>
</protein>
<proteinExistence type="inferred from homology"/>
<dbReference type="CDD" id="cd01185">
    <property type="entry name" value="INTN1_C_like"/>
    <property type="match status" value="1"/>
</dbReference>
<dbReference type="InterPro" id="IPR050090">
    <property type="entry name" value="Tyrosine_recombinase_XerCD"/>
</dbReference>
<name>A0ABW9ZVG3_9BACT</name>
<evidence type="ECO:0000256" key="2">
    <source>
        <dbReference type="ARBA" id="ARBA00022908"/>
    </source>
</evidence>
<evidence type="ECO:0000256" key="4">
    <source>
        <dbReference type="ARBA" id="ARBA00023172"/>
    </source>
</evidence>
<comment type="caution">
    <text evidence="8">The sequence shown here is derived from an EMBL/GenBank/DDBJ whole genome shotgun (WGS) entry which is preliminary data.</text>
</comment>
<dbReference type="PROSITE" id="PS51898">
    <property type="entry name" value="TYR_RECOMBINASE"/>
    <property type="match status" value="1"/>
</dbReference>
<sequence>MAFINYYLDKPFSQEVAKEKVKQVVADCSAGNKPYPKNILNDKPTALYLFFTFERGSRIKIKTNFRILPEQWDFKKGKYKSTTRGSLELNNELDTLSNTLLKQFSKLKDDDQAALDLSAIQKMLSTAINGKTTAKANSLTKARADFQIKKQRVLTEGTLKEYRTIFKSLDDYEDTKKVILTFQSFNQTFFNDYEKFLLGKENPYKEERGLLNDTIAKYCATLKSFLQWAYENKYHSNAAGFTKIKTQIKRKSKNEIVALTEDELFKILNFDLSENQKLERVRDLFCFGCFTGQRFSDIMRFNPDDFDGKKWNFVSIKTKKNTIVPFTGFIANALPILKKFNYLFPEISNQKFNEYLKDIGKLVKIDTPVRIIRFSGVTEVQIRQPKHDFMSSHMARRTFVTLMLEKGVPMTVIQKITQHSDIRTLLKYEGHGENALFESLKNT</sequence>
<dbReference type="InterPro" id="IPR011010">
    <property type="entry name" value="DNA_brk_join_enz"/>
</dbReference>
<feature type="domain" description="Tyr recombinase" evidence="6">
    <location>
        <begin position="254"/>
        <end position="443"/>
    </location>
</feature>
<comment type="similarity">
    <text evidence="1">Belongs to the 'phage' integrase family.</text>
</comment>
<evidence type="ECO:0000256" key="1">
    <source>
        <dbReference type="ARBA" id="ARBA00008857"/>
    </source>
</evidence>